<protein>
    <submittedName>
        <fullName evidence="2">Uncharacterized protein</fullName>
    </submittedName>
</protein>
<feature type="compositionally biased region" description="Basic and acidic residues" evidence="1">
    <location>
        <begin position="1"/>
        <end position="14"/>
    </location>
</feature>
<feature type="region of interest" description="Disordered" evidence="1">
    <location>
        <begin position="1"/>
        <end position="48"/>
    </location>
</feature>
<feature type="compositionally biased region" description="Basic and acidic residues" evidence="1">
    <location>
        <begin position="38"/>
        <end position="48"/>
    </location>
</feature>
<proteinExistence type="predicted"/>
<name>A0A8S9HPK9_BRACR</name>
<gene>
    <name evidence="2" type="ORF">F2Q70_00017111</name>
</gene>
<sequence length="213" mass="24112">MTGKQTERNRREELVETSELPVPTEQRPAVVLHQSSDQYDKDPPTLKKSADGMVIPFSIIGGFALGYGDINSGDRSNRSKNLHRSNSSWSRRSQSKRRASQSGYGGTQNDREDGAEKVWVQCRLDRAFGNAKWFRLFPQSHTAYLEKTAPDHRPIFTSLANSGQRRTGRFMFDKRWCKKPEVTEVIRRGWCSNFASGQGSVSERIKSLQTGAL</sequence>
<accession>A0A8S9HPK9</accession>
<evidence type="ECO:0000313" key="2">
    <source>
        <dbReference type="EMBL" id="KAF2561071.1"/>
    </source>
</evidence>
<dbReference type="PANTHER" id="PTHR33710:SF62">
    <property type="entry name" value="DUF4283 DOMAIN PROTEIN"/>
    <property type="match status" value="1"/>
</dbReference>
<dbReference type="AlphaFoldDB" id="A0A8S9HPK9"/>
<organism evidence="2">
    <name type="scientific">Brassica cretica</name>
    <name type="common">Mustard</name>
    <dbReference type="NCBI Taxonomy" id="69181"/>
    <lineage>
        <taxon>Eukaryota</taxon>
        <taxon>Viridiplantae</taxon>
        <taxon>Streptophyta</taxon>
        <taxon>Embryophyta</taxon>
        <taxon>Tracheophyta</taxon>
        <taxon>Spermatophyta</taxon>
        <taxon>Magnoliopsida</taxon>
        <taxon>eudicotyledons</taxon>
        <taxon>Gunneridae</taxon>
        <taxon>Pentapetalae</taxon>
        <taxon>rosids</taxon>
        <taxon>malvids</taxon>
        <taxon>Brassicales</taxon>
        <taxon>Brassicaceae</taxon>
        <taxon>Brassiceae</taxon>
        <taxon>Brassica</taxon>
    </lineage>
</organism>
<comment type="caution">
    <text evidence="2">The sequence shown here is derived from an EMBL/GenBank/DDBJ whole genome shotgun (WGS) entry which is preliminary data.</text>
</comment>
<feature type="region of interest" description="Disordered" evidence="1">
    <location>
        <begin position="74"/>
        <end position="112"/>
    </location>
</feature>
<dbReference type="EMBL" id="QGKY02001250">
    <property type="protein sequence ID" value="KAF2561071.1"/>
    <property type="molecule type" value="Genomic_DNA"/>
</dbReference>
<dbReference type="PANTHER" id="PTHR33710">
    <property type="entry name" value="BNAC02G09200D PROTEIN"/>
    <property type="match status" value="1"/>
</dbReference>
<evidence type="ECO:0000256" key="1">
    <source>
        <dbReference type="SAM" id="MobiDB-lite"/>
    </source>
</evidence>
<reference evidence="2" key="1">
    <citation type="submission" date="2019-12" db="EMBL/GenBank/DDBJ databases">
        <title>Genome sequencing and annotation of Brassica cretica.</title>
        <authorList>
            <person name="Studholme D.J."/>
            <person name="Sarris P.F."/>
        </authorList>
    </citation>
    <scope>NUCLEOTIDE SEQUENCE</scope>
    <source>
        <strain evidence="2">PFS-102/07</strain>
        <tissue evidence="2">Leaf</tissue>
    </source>
</reference>